<keyword evidence="2" id="KW-1185">Reference proteome</keyword>
<dbReference type="CDD" id="cd19410">
    <property type="entry name" value="HK9-like_sensor"/>
    <property type="match status" value="1"/>
</dbReference>
<dbReference type="Pfam" id="PF05227">
    <property type="entry name" value="CHASE3"/>
    <property type="match status" value="1"/>
</dbReference>
<dbReference type="Gene3D" id="3.30.450.40">
    <property type="match status" value="1"/>
</dbReference>
<protein>
    <submittedName>
        <fullName evidence="1">CHASE3 domain-containing protein</fullName>
    </submittedName>
</protein>
<dbReference type="InterPro" id="IPR029016">
    <property type="entry name" value="GAF-like_dom_sf"/>
</dbReference>
<dbReference type="Proteomes" id="UP000429232">
    <property type="component" value="Chromosome"/>
</dbReference>
<dbReference type="KEGG" id="mgik:GO620_001445"/>
<dbReference type="AlphaFoldDB" id="A0A6I4HUS8"/>
<reference evidence="1 2" key="1">
    <citation type="submission" date="2020-12" db="EMBL/GenBank/DDBJ databases">
        <title>HMF7856_wgs.fasta genome submission.</title>
        <authorList>
            <person name="Kang H."/>
            <person name="Kim H."/>
            <person name="Joh K."/>
        </authorList>
    </citation>
    <scope>NUCLEOTIDE SEQUENCE [LARGE SCALE GENOMIC DNA]</scope>
    <source>
        <strain evidence="1 2">HMF7856</strain>
    </source>
</reference>
<dbReference type="SUPFAM" id="SSF55781">
    <property type="entry name" value="GAF domain-like"/>
    <property type="match status" value="1"/>
</dbReference>
<evidence type="ECO:0000313" key="2">
    <source>
        <dbReference type="Proteomes" id="UP000429232"/>
    </source>
</evidence>
<proteinExistence type="predicted"/>
<dbReference type="EMBL" id="CP066775">
    <property type="protein sequence ID" value="QQL50143.1"/>
    <property type="molecule type" value="Genomic_DNA"/>
</dbReference>
<dbReference type="InterPro" id="IPR007891">
    <property type="entry name" value="CHASE3"/>
</dbReference>
<dbReference type="RefSeq" id="WP_157522978.1">
    <property type="nucleotide sequence ID" value="NZ_CP066775.1"/>
</dbReference>
<evidence type="ECO:0000313" key="1">
    <source>
        <dbReference type="EMBL" id="QQL50143.1"/>
    </source>
</evidence>
<sequence>MFGNNLSFFQKLGIGLVVSVIIVFVITYISYTNLEKLNEEHRATNHSQEVIKDATDLLQTVTDAETAARGYFGTRQPVFVESFKNAVSHIDPLFSQLSENAGDDIETKRLISSLSIHLELKKTAMNSYVVQRQDAGANMSLSSDKVMRGKAEMDLIRNYITQITQKEKISLIRRQNESEDASSSSFNWLIVGSLMFLIVIGLLFYYIFKTFTQKLQIEKKVIQSKDELEDVLNLNRYHNWLLEGLKHLAEEMQGQTSKENLCAIVLKELLFYTAGISGTFYLFDKKNSLLTYCASHAVSAIDEIRKEIRMSETWLGQVAVSGNSKIIERKINANIAFSTSIVQRELPYVIIVPIFYEESLEGVIELGYWDKIDDSKIEFINSTTNRIGVSLHNMKSKTELESLLLEIQQQKEELQVQEEELREVNEQLRLQINTKI</sequence>
<name>A0A6I4HUS8_9SPHI</name>
<accession>A0A6I4HUS8</accession>
<organism evidence="1 2">
    <name type="scientific">Mucilaginibacter ginkgonis</name>
    <dbReference type="NCBI Taxonomy" id="2682091"/>
    <lineage>
        <taxon>Bacteria</taxon>
        <taxon>Pseudomonadati</taxon>
        <taxon>Bacteroidota</taxon>
        <taxon>Sphingobacteriia</taxon>
        <taxon>Sphingobacteriales</taxon>
        <taxon>Sphingobacteriaceae</taxon>
        <taxon>Mucilaginibacter</taxon>
    </lineage>
</organism>
<gene>
    <name evidence="1" type="ORF">GO620_001445</name>
</gene>